<dbReference type="PANTHER" id="PTHR42754">
    <property type="entry name" value="ENDOGLUCANASE"/>
    <property type="match status" value="1"/>
</dbReference>
<name>A0A0F9NII5_9ZZZZ</name>
<sequence length="633" mass="70294">MRIQKKSVIFSIVAFFLLFSVIFPSLIPLSRISLSGEETPNPANSIPSIIWTTNGIPISTGDNTQGTPRIVSDGVGGAIIVWHDERDLLTTGMDIYAQRIDSNGNLLWDPDGVAISTVDDDQSLPELISDGVGGAIIVWQDWRDRSSTEIDIYAQRVNSNGTSLWTPNGTSICSADLGQQFAHIISDEAGGAIIVWYDDRNNGIYAQKINSTGNTQWNLDGIFIASTAQWPQFIGDGEGGAVIIWEDSRVGNLGLDLYMQKINSSGIPQWAPSGIPISTEHYAQQEAQLFIDGSGNIIIVWDDDRKQDNPDIFVQKVNATGDIQWTPNGTAINTMNGFQKYPHIVSDDQGGAIISWSDLRTYADTETDIYMQRINSTGDVLWAQDGIAVCTAFESQSVTQLLKDGNGGAYILWFDDRGFYFADFDIYIQLIDNSGAIQWTPNGTAITKLVSIQWYPRFISDQGQIIIVWQDFRSGIDIYAHKIVDNMRPVSNQLSFVNTTKYTNETIDWVLTDDKGEGEYRVKANDTSGNYIIWQDWQPWTNNTPLYIPINRTQTGVFNYTIEFYDMYNLTGDPNTVIVNIEEGTPPEGSGSGAGEKSPSISFGIYFTIPLLFGIILLALKSSKGYRKQKKRI</sequence>
<keyword evidence="1" id="KW-0812">Transmembrane</keyword>
<protein>
    <submittedName>
        <fullName evidence="2">Uncharacterized protein</fullName>
    </submittedName>
</protein>
<comment type="caution">
    <text evidence="2">The sequence shown here is derived from an EMBL/GenBank/DDBJ whole genome shotgun (WGS) entry which is preliminary data.</text>
</comment>
<feature type="transmembrane region" description="Helical" evidence="1">
    <location>
        <begin position="603"/>
        <end position="620"/>
    </location>
</feature>
<dbReference type="EMBL" id="LAZR01008069">
    <property type="protein sequence ID" value="KKM81152.1"/>
    <property type="molecule type" value="Genomic_DNA"/>
</dbReference>
<accession>A0A0F9NII5</accession>
<evidence type="ECO:0000256" key="1">
    <source>
        <dbReference type="SAM" id="Phobius"/>
    </source>
</evidence>
<evidence type="ECO:0000313" key="2">
    <source>
        <dbReference type="EMBL" id="KKM81152.1"/>
    </source>
</evidence>
<reference evidence="2" key="1">
    <citation type="journal article" date="2015" name="Nature">
        <title>Complex archaea that bridge the gap between prokaryotes and eukaryotes.</title>
        <authorList>
            <person name="Spang A."/>
            <person name="Saw J.H."/>
            <person name="Jorgensen S.L."/>
            <person name="Zaremba-Niedzwiedzka K."/>
            <person name="Martijn J."/>
            <person name="Lind A.E."/>
            <person name="van Eijk R."/>
            <person name="Schleper C."/>
            <person name="Guy L."/>
            <person name="Ettema T.J."/>
        </authorList>
    </citation>
    <scope>NUCLEOTIDE SEQUENCE</scope>
</reference>
<proteinExistence type="predicted"/>
<keyword evidence="1" id="KW-1133">Transmembrane helix</keyword>
<dbReference type="PANTHER" id="PTHR42754:SF1">
    <property type="entry name" value="LIPOPROTEIN"/>
    <property type="match status" value="1"/>
</dbReference>
<keyword evidence="1" id="KW-0472">Membrane</keyword>
<dbReference type="AlphaFoldDB" id="A0A0F9NII5"/>
<organism evidence="2">
    <name type="scientific">marine sediment metagenome</name>
    <dbReference type="NCBI Taxonomy" id="412755"/>
    <lineage>
        <taxon>unclassified sequences</taxon>
        <taxon>metagenomes</taxon>
        <taxon>ecological metagenomes</taxon>
    </lineage>
</organism>
<gene>
    <name evidence="2" type="ORF">LCGC14_1332670</name>
</gene>